<keyword evidence="1" id="KW-0812">Transmembrane</keyword>
<keyword evidence="3" id="KW-1185">Reference proteome</keyword>
<organism evidence="3">
    <name type="scientific">Granulicella tundricola (strain ATCC BAA-1859 / DSM 23138 / MP5ACTX9)</name>
    <dbReference type="NCBI Taxonomy" id="1198114"/>
    <lineage>
        <taxon>Bacteria</taxon>
        <taxon>Pseudomonadati</taxon>
        <taxon>Acidobacteriota</taxon>
        <taxon>Terriglobia</taxon>
        <taxon>Terriglobales</taxon>
        <taxon>Acidobacteriaceae</taxon>
        <taxon>Granulicella</taxon>
    </lineage>
</organism>
<evidence type="ECO:0000256" key="1">
    <source>
        <dbReference type="SAM" id="Phobius"/>
    </source>
</evidence>
<feature type="transmembrane region" description="Helical" evidence="1">
    <location>
        <begin position="251"/>
        <end position="271"/>
    </location>
</feature>
<reference evidence="3" key="1">
    <citation type="submission" date="2011-01" db="EMBL/GenBank/DDBJ databases">
        <title>Complete sequence of plasmid3 of Acidobacterium sp. MP5ACTX9.</title>
        <authorList>
            <consortium name="US DOE Joint Genome Institute"/>
            <person name="Lucas S."/>
            <person name="Copeland A."/>
            <person name="Lapidus A."/>
            <person name="Cheng J.-F."/>
            <person name="Goodwin L."/>
            <person name="Pitluck S."/>
            <person name="Teshima H."/>
            <person name="Detter J.C."/>
            <person name="Han C."/>
            <person name="Tapia R."/>
            <person name="Land M."/>
            <person name="Hauser L."/>
            <person name="Kyrpides N."/>
            <person name="Ivanova N."/>
            <person name="Ovchinnikova G."/>
            <person name="Pagani I."/>
            <person name="Rawat S.R."/>
            <person name="Mannisto M."/>
            <person name="Haggblom M.M."/>
            <person name="Woyke T."/>
        </authorList>
    </citation>
    <scope>NUCLEOTIDE SEQUENCE [LARGE SCALE GENOMIC DNA]</scope>
    <source>
        <strain evidence="3">MP5ACTX9</strain>
        <plasmid evidence="3">Plasmid pACIX903</plasmid>
    </source>
</reference>
<name>E8X747_GRATM</name>
<keyword evidence="1" id="KW-0472">Membrane</keyword>
<dbReference type="EMBL" id="CP002483">
    <property type="protein sequence ID" value="ADW71281.1"/>
    <property type="molecule type" value="Genomic_DNA"/>
</dbReference>
<dbReference type="AlphaFoldDB" id="E8X747"/>
<evidence type="ECO:0000313" key="3">
    <source>
        <dbReference type="Proteomes" id="UP000000343"/>
    </source>
</evidence>
<feature type="transmembrane region" description="Helical" evidence="1">
    <location>
        <begin position="66"/>
        <end position="85"/>
    </location>
</feature>
<accession>E8X747</accession>
<keyword evidence="2" id="KW-0614">Plasmid</keyword>
<feature type="transmembrane region" description="Helical" evidence="1">
    <location>
        <begin position="192"/>
        <end position="209"/>
    </location>
</feature>
<feature type="transmembrane region" description="Helical" evidence="1">
    <location>
        <begin position="221"/>
        <end position="239"/>
    </location>
</feature>
<dbReference type="Proteomes" id="UP000000343">
    <property type="component" value="Plasmid pACIX903"/>
</dbReference>
<feature type="transmembrane region" description="Helical" evidence="1">
    <location>
        <begin position="136"/>
        <end position="155"/>
    </location>
</feature>
<feature type="transmembrane region" description="Helical" evidence="1">
    <location>
        <begin position="291"/>
        <end position="310"/>
    </location>
</feature>
<gene>
    <name evidence="2" type="ordered locus">AciX9_4328</name>
</gene>
<geneLocation type="plasmid" evidence="2 3">
    <name>pACIX903</name>
</geneLocation>
<proteinExistence type="predicted"/>
<dbReference type="HOGENOM" id="CLU_067304_0_0_0"/>
<dbReference type="RefSeq" id="WP_013573000.1">
    <property type="nucleotide sequence ID" value="NC_015058.1"/>
</dbReference>
<feature type="transmembrane region" description="Helical" evidence="1">
    <location>
        <begin position="97"/>
        <end position="116"/>
    </location>
</feature>
<evidence type="ECO:0000313" key="2">
    <source>
        <dbReference type="EMBL" id="ADW71281.1"/>
    </source>
</evidence>
<protein>
    <submittedName>
        <fullName evidence="2">Uncharacterized protein</fullName>
    </submittedName>
</protein>
<dbReference type="KEGG" id="acm:AciX9_4328"/>
<sequence length="315" mass="34600">MMETSPDALVKLVPAPLRKPADVMLSHIQHGTFQRSMSLLVFGTSMVSGMEVAYEHYRGGYSNPVMYSPVILSGVLSIAGVAGFFSRRMAKTFLRCTSWITLADGLIGFGFHVRGIGRKPGGWRMPIVNLVMGPPVFAPLLFGTSAYLGVIASYLQREEDHGWKGRTIEARTALRKPDFRDDIRVGRFQKHLCVVTAIGTLASGAEAWYSHYKNNFKYKVQWSPIILTPLLAGAALASIPSKRVANTLLPVAAGMAMLNGVIGTGYHIRGILRRSGGSKKPLYNILYGPPIFAPMLFAACGMLGMMAYLMRRERR</sequence>
<keyword evidence="1" id="KW-1133">Transmembrane helix</keyword>